<dbReference type="AlphaFoldDB" id="A0A6M3INE1"/>
<dbReference type="PANTHER" id="PTHR31609">
    <property type="entry name" value="YDJC DEACETYLASE FAMILY MEMBER"/>
    <property type="match status" value="1"/>
</dbReference>
<dbReference type="Gene3D" id="3.20.20.370">
    <property type="entry name" value="Glycoside hydrolase/deacetylase"/>
    <property type="match status" value="1"/>
</dbReference>
<sequence length="247" mass="27626">MSLSINADDFGRDGTTNDAVARAWSERLIDSASLMAPASGFREAAVMAKDLGIRTGVHVTLTCEKGYGLKYPPLTDHACLRGRQFPDSMVEFREWITADRDVLVDEVDAQFGAVTDAGLDPQFFDSHVFSIPGRIMERLWLVEYIANKYSIPFVDACNSSRVTSVPTIVGVKFPVGRTLAERAESISRILHSVRVHWLALHLNGENPRDPSRRIEFDALNQEEVRRSINARRRRDGNASRLVHTSDV</sequence>
<keyword evidence="3" id="KW-0378">Hydrolase</keyword>
<evidence type="ECO:0000313" key="6">
    <source>
        <dbReference type="EMBL" id="QJA58903.1"/>
    </source>
</evidence>
<dbReference type="GO" id="GO:0046872">
    <property type="term" value="F:metal ion binding"/>
    <property type="evidence" value="ECO:0007669"/>
    <property type="project" value="UniProtKB-KW"/>
</dbReference>
<dbReference type="InterPro" id="IPR006879">
    <property type="entry name" value="YdjC-like"/>
</dbReference>
<dbReference type="SUPFAM" id="SSF88713">
    <property type="entry name" value="Glycoside hydrolase/deacetylase"/>
    <property type="match status" value="1"/>
</dbReference>
<accession>A0A6M3INE1</accession>
<evidence type="ECO:0000256" key="2">
    <source>
        <dbReference type="ARBA" id="ARBA00022723"/>
    </source>
</evidence>
<dbReference type="GO" id="GO:0016787">
    <property type="term" value="F:hydrolase activity"/>
    <property type="evidence" value="ECO:0007669"/>
    <property type="project" value="UniProtKB-KW"/>
</dbReference>
<evidence type="ECO:0000256" key="4">
    <source>
        <dbReference type="ARBA" id="ARBA00022842"/>
    </source>
</evidence>
<organism evidence="6">
    <name type="scientific">viral metagenome</name>
    <dbReference type="NCBI Taxonomy" id="1070528"/>
    <lineage>
        <taxon>unclassified sequences</taxon>
        <taxon>metagenomes</taxon>
        <taxon>organismal metagenomes</taxon>
    </lineage>
</organism>
<evidence type="ECO:0000256" key="5">
    <source>
        <dbReference type="ARBA" id="ARBA00023277"/>
    </source>
</evidence>
<keyword evidence="2" id="KW-0479">Metal-binding</keyword>
<dbReference type="GO" id="GO:0019213">
    <property type="term" value="F:deacetylase activity"/>
    <property type="evidence" value="ECO:0007669"/>
    <property type="project" value="TreeGrafter"/>
</dbReference>
<keyword evidence="5" id="KW-0119">Carbohydrate metabolism</keyword>
<keyword evidence="4" id="KW-0460">Magnesium</keyword>
<name>A0A6M3INE1_9ZZZZ</name>
<dbReference type="EMBL" id="MT141345">
    <property type="protein sequence ID" value="QJA58903.1"/>
    <property type="molecule type" value="Genomic_DNA"/>
</dbReference>
<dbReference type="InterPro" id="IPR011330">
    <property type="entry name" value="Glyco_hydro/deAcase_b/a-brl"/>
</dbReference>
<proteinExistence type="predicted"/>
<dbReference type="GO" id="GO:0005975">
    <property type="term" value="P:carbohydrate metabolic process"/>
    <property type="evidence" value="ECO:0007669"/>
    <property type="project" value="InterPro"/>
</dbReference>
<reference evidence="6" key="1">
    <citation type="submission" date="2020-03" db="EMBL/GenBank/DDBJ databases">
        <title>The deep terrestrial virosphere.</title>
        <authorList>
            <person name="Holmfeldt K."/>
            <person name="Nilsson E."/>
            <person name="Simone D."/>
            <person name="Lopez-Fernandez M."/>
            <person name="Wu X."/>
            <person name="de Brujin I."/>
            <person name="Lundin D."/>
            <person name="Andersson A."/>
            <person name="Bertilsson S."/>
            <person name="Dopson M."/>
        </authorList>
    </citation>
    <scope>NUCLEOTIDE SEQUENCE</scope>
    <source>
        <strain evidence="6">MM415B01386</strain>
    </source>
</reference>
<dbReference type="Pfam" id="PF04794">
    <property type="entry name" value="YdjC"/>
    <property type="match status" value="1"/>
</dbReference>
<gene>
    <name evidence="6" type="ORF">MM415B01386_0021</name>
</gene>
<comment type="cofactor">
    <cofactor evidence="1">
        <name>Mg(2+)</name>
        <dbReference type="ChEBI" id="CHEBI:18420"/>
    </cofactor>
</comment>
<protein>
    <submittedName>
        <fullName evidence="6">Putative YdjC-like protein</fullName>
    </submittedName>
</protein>
<evidence type="ECO:0000256" key="3">
    <source>
        <dbReference type="ARBA" id="ARBA00022801"/>
    </source>
</evidence>
<evidence type="ECO:0000256" key="1">
    <source>
        <dbReference type="ARBA" id="ARBA00001946"/>
    </source>
</evidence>
<dbReference type="PANTHER" id="PTHR31609:SF1">
    <property type="entry name" value="CARBOHYDRATE DEACETYLASE"/>
    <property type="match status" value="1"/>
</dbReference>